<dbReference type="InterPro" id="IPR025669">
    <property type="entry name" value="AAA_dom"/>
</dbReference>
<dbReference type="PANTHER" id="PTHR32309:SF13">
    <property type="entry name" value="FERRIC ENTEROBACTIN TRANSPORT PROTEIN FEPE"/>
    <property type="match status" value="1"/>
</dbReference>
<reference evidence="10 11" key="1">
    <citation type="journal article" date="2005" name="Int. J. Syst. Evol. Microbiol.">
        <title>Halobacillus yeomjeoni sp. nov., isolated from a marine solar saltern in Korea.</title>
        <authorList>
            <person name="Yoon J.H."/>
            <person name="Kang S.J."/>
            <person name="Lee C.H."/>
            <person name="Oh H.W."/>
            <person name="Oh T.K."/>
        </authorList>
    </citation>
    <scope>NUCLEOTIDE SEQUENCE [LARGE SCALE GENOMIC DNA]</scope>
    <source>
        <strain evidence="10 11">KCTC 3957</strain>
    </source>
</reference>
<dbReference type="PANTHER" id="PTHR32309">
    <property type="entry name" value="TYROSINE-PROTEIN KINASE"/>
    <property type="match status" value="1"/>
</dbReference>
<evidence type="ECO:0000256" key="8">
    <source>
        <dbReference type="ARBA" id="ARBA00051245"/>
    </source>
</evidence>
<keyword evidence="11" id="KW-1185">Reference proteome</keyword>
<protein>
    <recommendedName>
        <fullName evidence="2">non-specific protein-tyrosine kinase</fullName>
        <ecNumber evidence="2">2.7.10.2</ecNumber>
    </recommendedName>
</protein>
<dbReference type="Pfam" id="PF13614">
    <property type="entry name" value="AAA_31"/>
    <property type="match status" value="1"/>
</dbReference>
<dbReference type="GO" id="GO:0004715">
    <property type="term" value="F:non-membrane spanning protein tyrosine kinase activity"/>
    <property type="evidence" value="ECO:0007669"/>
    <property type="project" value="UniProtKB-EC"/>
</dbReference>
<accession>A0A931MVV4</accession>
<evidence type="ECO:0000256" key="5">
    <source>
        <dbReference type="ARBA" id="ARBA00022777"/>
    </source>
</evidence>
<dbReference type="InterPro" id="IPR027417">
    <property type="entry name" value="P-loop_NTPase"/>
</dbReference>
<organism evidence="10 11">
    <name type="scientific">Halobacillus yeomjeoni</name>
    <dbReference type="NCBI Taxonomy" id="311194"/>
    <lineage>
        <taxon>Bacteria</taxon>
        <taxon>Bacillati</taxon>
        <taxon>Bacillota</taxon>
        <taxon>Bacilli</taxon>
        <taxon>Bacillales</taxon>
        <taxon>Bacillaceae</taxon>
        <taxon>Halobacillus</taxon>
    </lineage>
</organism>
<dbReference type="CDD" id="cd05387">
    <property type="entry name" value="BY-kinase"/>
    <property type="match status" value="1"/>
</dbReference>
<dbReference type="RefSeq" id="WP_197317415.1">
    <property type="nucleotide sequence ID" value="NZ_JADZSC010000002.1"/>
</dbReference>
<dbReference type="InterPro" id="IPR050445">
    <property type="entry name" value="Bact_polysacc_biosynth/exp"/>
</dbReference>
<dbReference type="GO" id="GO:0042802">
    <property type="term" value="F:identical protein binding"/>
    <property type="evidence" value="ECO:0007669"/>
    <property type="project" value="UniProtKB-ARBA"/>
</dbReference>
<feature type="domain" description="AAA" evidence="9">
    <location>
        <begin position="60"/>
        <end position="210"/>
    </location>
</feature>
<evidence type="ECO:0000256" key="2">
    <source>
        <dbReference type="ARBA" id="ARBA00011903"/>
    </source>
</evidence>
<name>A0A931MVV4_9BACI</name>
<evidence type="ECO:0000256" key="4">
    <source>
        <dbReference type="ARBA" id="ARBA00022741"/>
    </source>
</evidence>
<dbReference type="InterPro" id="IPR005702">
    <property type="entry name" value="Wzc-like_C"/>
</dbReference>
<keyword evidence="3" id="KW-0808">Transferase</keyword>
<dbReference type="GO" id="GO:0005524">
    <property type="term" value="F:ATP binding"/>
    <property type="evidence" value="ECO:0007669"/>
    <property type="project" value="UniProtKB-KW"/>
</dbReference>
<comment type="similarity">
    <text evidence="1">Belongs to the CpsD/CapB family.</text>
</comment>
<comment type="catalytic activity">
    <reaction evidence="8">
        <text>L-tyrosyl-[protein] + ATP = O-phospho-L-tyrosyl-[protein] + ADP + H(+)</text>
        <dbReference type="Rhea" id="RHEA:10596"/>
        <dbReference type="Rhea" id="RHEA-COMP:10136"/>
        <dbReference type="Rhea" id="RHEA-COMP:20101"/>
        <dbReference type="ChEBI" id="CHEBI:15378"/>
        <dbReference type="ChEBI" id="CHEBI:30616"/>
        <dbReference type="ChEBI" id="CHEBI:46858"/>
        <dbReference type="ChEBI" id="CHEBI:61978"/>
        <dbReference type="ChEBI" id="CHEBI:456216"/>
        <dbReference type="EC" id="2.7.10.2"/>
    </reaction>
</comment>
<evidence type="ECO:0000256" key="6">
    <source>
        <dbReference type="ARBA" id="ARBA00022840"/>
    </source>
</evidence>
<dbReference type="SUPFAM" id="SSF52540">
    <property type="entry name" value="P-loop containing nucleoside triphosphate hydrolases"/>
    <property type="match status" value="1"/>
</dbReference>
<evidence type="ECO:0000256" key="7">
    <source>
        <dbReference type="ARBA" id="ARBA00023137"/>
    </source>
</evidence>
<dbReference type="GO" id="GO:0005886">
    <property type="term" value="C:plasma membrane"/>
    <property type="evidence" value="ECO:0007669"/>
    <property type="project" value="TreeGrafter"/>
</dbReference>
<keyword evidence="6" id="KW-0067">ATP-binding</keyword>
<keyword evidence="4" id="KW-0547">Nucleotide-binding</keyword>
<evidence type="ECO:0000313" key="10">
    <source>
        <dbReference type="EMBL" id="MBH0230804.1"/>
    </source>
</evidence>
<sequence length="234" mass="25820">MLSRRAKRLVDSKARTLVTLIHPRSPISEQYRSIRTDIQIASEDKEIRTMVVTSAGPAEGKSMTVSNLSITFAQQGKKVLLIDADLRRPTLHHTFRLDNPIGLSNVLEGSHRGSKQHYIKQSGIEGLDLLPSGTIPENPSELLASQAMKKLLGVCKKHYDLIMIDTAPLLAVTDAQVLATMCDGALLVTRSKKTSVENVQKAVELLKACKLNYFGAVLNDVNEKGSDHYYYYGS</sequence>
<dbReference type="Gene3D" id="3.40.50.300">
    <property type="entry name" value="P-loop containing nucleotide triphosphate hydrolases"/>
    <property type="match status" value="1"/>
</dbReference>
<proteinExistence type="inferred from homology"/>
<dbReference type="EMBL" id="JADZSC010000002">
    <property type="protein sequence ID" value="MBH0230804.1"/>
    <property type="molecule type" value="Genomic_DNA"/>
</dbReference>
<dbReference type="EC" id="2.7.10.2" evidence="2"/>
<dbReference type="Proteomes" id="UP000614490">
    <property type="component" value="Unassembled WGS sequence"/>
</dbReference>
<gene>
    <name evidence="10" type="ORF">H0267_11310</name>
</gene>
<evidence type="ECO:0000256" key="3">
    <source>
        <dbReference type="ARBA" id="ARBA00022679"/>
    </source>
</evidence>
<keyword evidence="7" id="KW-0829">Tyrosine-protein kinase</keyword>
<keyword evidence="5 10" id="KW-0418">Kinase</keyword>
<evidence type="ECO:0000313" key="11">
    <source>
        <dbReference type="Proteomes" id="UP000614490"/>
    </source>
</evidence>
<evidence type="ECO:0000256" key="1">
    <source>
        <dbReference type="ARBA" id="ARBA00007316"/>
    </source>
</evidence>
<comment type="caution">
    <text evidence="10">The sequence shown here is derived from an EMBL/GenBank/DDBJ whole genome shotgun (WGS) entry which is preliminary data.</text>
</comment>
<evidence type="ECO:0000259" key="9">
    <source>
        <dbReference type="Pfam" id="PF13614"/>
    </source>
</evidence>
<dbReference type="AlphaFoldDB" id="A0A931MVV4"/>
<dbReference type="FunFam" id="3.40.50.300:FF:000527">
    <property type="entry name" value="Tyrosine-protein kinase etk"/>
    <property type="match status" value="1"/>
</dbReference>
<dbReference type="NCBIfam" id="TIGR01007">
    <property type="entry name" value="eps_fam"/>
    <property type="match status" value="1"/>
</dbReference>